<evidence type="ECO:0000313" key="12">
    <source>
        <dbReference type="Proteomes" id="UP000789342"/>
    </source>
</evidence>
<dbReference type="Gene3D" id="1.10.150.80">
    <property type="entry name" value="HRDC domain"/>
    <property type="match status" value="1"/>
</dbReference>
<name>A0A9N8WN04_9GLOM</name>
<reference evidence="11" key="1">
    <citation type="submission" date="2021-06" db="EMBL/GenBank/DDBJ databases">
        <authorList>
            <person name="Kallberg Y."/>
            <person name="Tangrot J."/>
            <person name="Rosling A."/>
        </authorList>
    </citation>
    <scope>NUCLEOTIDE SEQUENCE</scope>
    <source>
        <strain evidence="11">CL551</strain>
    </source>
</reference>
<evidence type="ECO:0000256" key="3">
    <source>
        <dbReference type="ARBA" id="ARBA00022722"/>
    </source>
</evidence>
<evidence type="ECO:0000259" key="10">
    <source>
        <dbReference type="PROSITE" id="PS50967"/>
    </source>
</evidence>
<dbReference type="Proteomes" id="UP000789342">
    <property type="component" value="Unassembled WGS sequence"/>
</dbReference>
<evidence type="ECO:0000256" key="4">
    <source>
        <dbReference type="ARBA" id="ARBA00022801"/>
    </source>
</evidence>
<dbReference type="Gene3D" id="3.30.420.10">
    <property type="entry name" value="Ribonuclease H-like superfamily/Ribonuclease H"/>
    <property type="match status" value="1"/>
</dbReference>
<feature type="domain" description="HRDC" evidence="10">
    <location>
        <begin position="444"/>
        <end position="525"/>
    </location>
</feature>
<keyword evidence="7" id="KW-0539">Nucleus</keyword>
<feature type="compositionally biased region" description="Basic and acidic residues" evidence="9">
    <location>
        <begin position="801"/>
        <end position="813"/>
    </location>
</feature>
<keyword evidence="4" id="KW-0378">Hydrolase</keyword>
<dbReference type="GO" id="GO:0005730">
    <property type="term" value="C:nucleolus"/>
    <property type="evidence" value="ECO:0007669"/>
    <property type="project" value="TreeGrafter"/>
</dbReference>
<keyword evidence="3" id="KW-0540">Nuclease</keyword>
<dbReference type="OrthoDB" id="2250022at2759"/>
<evidence type="ECO:0000313" key="11">
    <source>
        <dbReference type="EMBL" id="CAG8490079.1"/>
    </source>
</evidence>
<feature type="compositionally biased region" description="Basic and acidic residues" evidence="9">
    <location>
        <begin position="638"/>
        <end position="655"/>
    </location>
</feature>
<dbReference type="GO" id="GO:0071038">
    <property type="term" value="P:TRAMP-dependent tRNA surveillance pathway"/>
    <property type="evidence" value="ECO:0007669"/>
    <property type="project" value="TreeGrafter"/>
</dbReference>
<protein>
    <submittedName>
        <fullName evidence="11">10908_t:CDS:1</fullName>
    </submittedName>
</protein>
<evidence type="ECO:0000256" key="7">
    <source>
        <dbReference type="ARBA" id="ARBA00023242"/>
    </source>
</evidence>
<dbReference type="EMBL" id="CAJVPV010001210">
    <property type="protein sequence ID" value="CAG8490079.1"/>
    <property type="molecule type" value="Genomic_DNA"/>
</dbReference>
<evidence type="ECO:0000256" key="9">
    <source>
        <dbReference type="SAM" id="MobiDB-lite"/>
    </source>
</evidence>
<evidence type="ECO:0000256" key="1">
    <source>
        <dbReference type="ARBA" id="ARBA00004123"/>
    </source>
</evidence>
<dbReference type="GO" id="GO:0000176">
    <property type="term" value="C:nuclear exosome (RNase complex)"/>
    <property type="evidence" value="ECO:0007669"/>
    <property type="project" value="InterPro"/>
</dbReference>
<organism evidence="11 12">
    <name type="scientific">Acaulospora morrowiae</name>
    <dbReference type="NCBI Taxonomy" id="94023"/>
    <lineage>
        <taxon>Eukaryota</taxon>
        <taxon>Fungi</taxon>
        <taxon>Fungi incertae sedis</taxon>
        <taxon>Mucoromycota</taxon>
        <taxon>Glomeromycotina</taxon>
        <taxon>Glomeromycetes</taxon>
        <taxon>Diversisporales</taxon>
        <taxon>Acaulosporaceae</taxon>
        <taxon>Acaulospora</taxon>
    </lineage>
</organism>
<dbReference type="SUPFAM" id="SSF47819">
    <property type="entry name" value="HRDC-like"/>
    <property type="match status" value="1"/>
</dbReference>
<dbReference type="GO" id="GO:0071051">
    <property type="term" value="P:poly(A)-dependent snoRNA 3'-end processing"/>
    <property type="evidence" value="ECO:0007669"/>
    <property type="project" value="TreeGrafter"/>
</dbReference>
<sequence length="829" mass="93613">MEESTKAIITSENFDQYQQDAIKTIASYVQKQRLALPRGEVKFYRTVDPALAGTLDVLSRRIKTKLNQLIANVDLPGCEQLGGVTDAKEVDVWYKEIIALNDSLLDGANISLDEFTGRSQKFAASSATQLAPTIGKVKAKSGPVNVVYSRVIGRPQIKFKDKIDNSGAPFIPKLPNKPNEIVPLKVKSGSHPYQHEIMNIKYPSFMFEMKPPIMYPPIETTSLTWVDTLEELSAMCKKLEVSQEFAVDLEHHDYRSYQGFTCLMQISTRDEDFIVDTLELRNSLHVLNNFFTNPNVVKVFHGADYDIQWLQKDFGVYVVNLFDTGVASHLLGLPQHSLAYLLKYYCDVETDKKYQLADWRLRPLTEEMILYARTDTHYLLYIYDRMRNDLILKSDTVTLNRLQVTLDRSAEVSLRVYETFGYDKTGKGPGGYQKLLGKWGTSLDKQQLSVFKALHEWRDSTARLEDESIGYVLPNDMLILLSEQMPDDPKEIGKCLRGYVPPLVREHALELVMLIAEAKEKATSSSDQISPSQSKMVVRKMEGVELITESKDVKWVLDSSGPINHADLIRAKDSILFGNSLNKSATSNEVSWNKAAEIYSSLTFSLPILPKTITPALEADIKTELVVEQSHEEILYVPAEERSTKSKGKQREIVDLSKSSKKRQRQDDDEDAEANDMDVKSDNTEHKKEILIKDVDTVMQEESSSRSSVGHVESVLENKGLSGKRQRKKKKDKYSSKINEEVSDIVDHTQLPSSLMSVISTSESSTSRTEKSKSETKRSSTIIASTSTTHKEQPFNPYGKIIDDEKFQKKDPRLPTAPSSGNRSTSINK</sequence>
<feature type="compositionally biased region" description="Basic residues" evidence="9">
    <location>
        <begin position="722"/>
        <end position="732"/>
    </location>
</feature>
<dbReference type="Pfam" id="PF00570">
    <property type="entry name" value="HRDC"/>
    <property type="match status" value="1"/>
</dbReference>
<feature type="compositionally biased region" description="Acidic residues" evidence="9">
    <location>
        <begin position="667"/>
        <end position="676"/>
    </location>
</feature>
<dbReference type="GO" id="GO:0071036">
    <property type="term" value="P:nuclear polyadenylation-dependent snoRNA catabolic process"/>
    <property type="evidence" value="ECO:0007669"/>
    <property type="project" value="TreeGrafter"/>
</dbReference>
<dbReference type="FunFam" id="3.30.420.10:FF:000059">
    <property type="entry name" value="Exosome complex exonuclease Rrp6"/>
    <property type="match status" value="1"/>
</dbReference>
<dbReference type="InterPro" id="IPR012337">
    <property type="entry name" value="RNaseH-like_sf"/>
</dbReference>
<evidence type="ECO:0000256" key="6">
    <source>
        <dbReference type="ARBA" id="ARBA00022839"/>
    </source>
</evidence>
<dbReference type="GO" id="GO:0071035">
    <property type="term" value="P:nuclear polyadenylation-dependent rRNA catabolic process"/>
    <property type="evidence" value="ECO:0007669"/>
    <property type="project" value="TreeGrafter"/>
</dbReference>
<dbReference type="GO" id="GO:0000467">
    <property type="term" value="P:exonucleolytic trimming to generate mature 3'-end of 5.8S rRNA from tricistronic rRNA transcript (SSU-rRNA, 5.8S rRNA, LSU-rRNA)"/>
    <property type="evidence" value="ECO:0007669"/>
    <property type="project" value="InterPro"/>
</dbReference>
<feature type="compositionally biased region" description="Low complexity" evidence="9">
    <location>
        <begin position="701"/>
        <end position="721"/>
    </location>
</feature>
<dbReference type="InterPro" id="IPR002562">
    <property type="entry name" value="3'-5'_exonuclease_dom"/>
</dbReference>
<accession>A0A9N8WN04</accession>
<dbReference type="AlphaFoldDB" id="A0A9N8WN04"/>
<dbReference type="InterPro" id="IPR036397">
    <property type="entry name" value="RNaseH_sf"/>
</dbReference>
<dbReference type="GO" id="GO:0000175">
    <property type="term" value="F:3'-5'-RNA exonuclease activity"/>
    <property type="evidence" value="ECO:0007669"/>
    <property type="project" value="InterPro"/>
</dbReference>
<evidence type="ECO:0000256" key="5">
    <source>
        <dbReference type="ARBA" id="ARBA00022835"/>
    </source>
</evidence>
<dbReference type="GO" id="GO:0071044">
    <property type="term" value="P:histone mRNA catabolic process"/>
    <property type="evidence" value="ECO:0007669"/>
    <property type="project" value="TreeGrafter"/>
</dbReference>
<dbReference type="InterPro" id="IPR012588">
    <property type="entry name" value="Exosome-assoc_fac_Rrp6_N"/>
</dbReference>
<comment type="caution">
    <text evidence="11">The sequence shown here is derived from an EMBL/GenBank/DDBJ whole genome shotgun (WGS) entry which is preliminary data.</text>
</comment>
<dbReference type="SMART" id="SM00341">
    <property type="entry name" value="HRDC"/>
    <property type="match status" value="1"/>
</dbReference>
<proteinExistence type="inferred from homology"/>
<keyword evidence="12" id="KW-1185">Reference proteome</keyword>
<keyword evidence="5" id="KW-0271">Exosome</keyword>
<dbReference type="GO" id="GO:0003727">
    <property type="term" value="F:single-stranded RNA binding"/>
    <property type="evidence" value="ECO:0007669"/>
    <property type="project" value="TreeGrafter"/>
</dbReference>
<dbReference type="GO" id="GO:0071037">
    <property type="term" value="P:nuclear polyadenylation-dependent snRNA catabolic process"/>
    <property type="evidence" value="ECO:0007669"/>
    <property type="project" value="TreeGrafter"/>
</dbReference>
<feature type="compositionally biased region" description="Polar residues" evidence="9">
    <location>
        <begin position="817"/>
        <end position="829"/>
    </location>
</feature>
<dbReference type="InterPro" id="IPR049559">
    <property type="entry name" value="Rrp6p-like_exo"/>
</dbReference>
<feature type="region of interest" description="Disordered" evidence="9">
    <location>
        <begin position="638"/>
        <end position="829"/>
    </location>
</feature>
<feature type="compositionally biased region" description="Basic and acidic residues" evidence="9">
    <location>
        <begin position="677"/>
        <end position="696"/>
    </location>
</feature>
<dbReference type="PROSITE" id="PS50967">
    <property type="entry name" value="HRDC"/>
    <property type="match status" value="1"/>
</dbReference>
<feature type="compositionally biased region" description="Low complexity" evidence="9">
    <location>
        <begin position="779"/>
        <end position="788"/>
    </location>
</feature>
<dbReference type="CDD" id="cd06147">
    <property type="entry name" value="Rrp6p_like_exo"/>
    <property type="match status" value="1"/>
</dbReference>
<dbReference type="PANTHER" id="PTHR12124:SF47">
    <property type="entry name" value="EXOSOME COMPONENT 10"/>
    <property type="match status" value="1"/>
</dbReference>
<dbReference type="GO" id="GO:0071040">
    <property type="term" value="P:nuclear polyadenylation-dependent antisense transcript catabolic process"/>
    <property type="evidence" value="ECO:0007669"/>
    <property type="project" value="TreeGrafter"/>
</dbReference>
<dbReference type="SUPFAM" id="SSF53098">
    <property type="entry name" value="Ribonuclease H-like"/>
    <property type="match status" value="1"/>
</dbReference>
<feature type="compositionally biased region" description="Basic and acidic residues" evidence="9">
    <location>
        <begin position="768"/>
        <end position="778"/>
    </location>
</feature>
<dbReference type="InterPro" id="IPR002121">
    <property type="entry name" value="HRDC_dom"/>
</dbReference>
<dbReference type="Pfam" id="PF01612">
    <property type="entry name" value="DNA_pol_A_exo1"/>
    <property type="match status" value="1"/>
</dbReference>
<dbReference type="GO" id="GO:0071039">
    <property type="term" value="P:nuclear polyadenylation-dependent CUT catabolic process"/>
    <property type="evidence" value="ECO:0007669"/>
    <property type="project" value="TreeGrafter"/>
</dbReference>
<dbReference type="SMART" id="SM00474">
    <property type="entry name" value="35EXOc"/>
    <property type="match status" value="1"/>
</dbReference>
<dbReference type="Pfam" id="PF08066">
    <property type="entry name" value="PMC2NT"/>
    <property type="match status" value="1"/>
</dbReference>
<dbReference type="FunFam" id="1.10.150.80:FF:000001">
    <property type="entry name" value="Putative exosome component 10"/>
    <property type="match status" value="1"/>
</dbReference>
<dbReference type="InterPro" id="IPR010997">
    <property type="entry name" value="HRDC-like_sf"/>
</dbReference>
<dbReference type="InterPro" id="IPR045092">
    <property type="entry name" value="Rrp6-like"/>
</dbReference>
<feature type="compositionally biased region" description="Polar residues" evidence="9">
    <location>
        <begin position="750"/>
        <end position="759"/>
    </location>
</feature>
<comment type="subcellular location">
    <subcellularLocation>
        <location evidence="1">Nucleus</location>
    </subcellularLocation>
</comment>
<gene>
    <name evidence="11" type="ORF">AMORRO_LOCUS2737</name>
</gene>
<evidence type="ECO:0000256" key="8">
    <source>
        <dbReference type="ARBA" id="ARBA00043957"/>
    </source>
</evidence>
<evidence type="ECO:0000256" key="2">
    <source>
        <dbReference type="ARBA" id="ARBA00022552"/>
    </source>
</evidence>
<keyword evidence="6" id="KW-0269">Exonuclease</keyword>
<dbReference type="GO" id="GO:0000166">
    <property type="term" value="F:nucleotide binding"/>
    <property type="evidence" value="ECO:0007669"/>
    <property type="project" value="InterPro"/>
</dbReference>
<dbReference type="InterPro" id="IPR044876">
    <property type="entry name" value="HRDC_dom_sf"/>
</dbReference>
<keyword evidence="2" id="KW-0698">rRNA processing</keyword>
<dbReference type="PANTHER" id="PTHR12124">
    <property type="entry name" value="POLYMYOSITIS/SCLERODERMA AUTOANTIGEN-RELATED"/>
    <property type="match status" value="1"/>
</dbReference>
<comment type="similarity">
    <text evidence="8">Belongs to the exosome component 10/RRP6 family.</text>
</comment>